<sequence>MWVPVPVLRMVEHRGSVSRGHLRRHPVWWTHRRLIRQVGPAAGSSSSPCTSRRRRPRRSHRRNVAVGAPAVDHRVRVLHCSLRRLRVPENHEAVALGAAGLAIGDDDGLEYFAVALEVLAQPVGRRLPRQAAHEHLGQRRVTEPRPVVVRPAAAASRRRVGRGTTGGGRRRSSHLQLARNHAPVDVARTCRLRLVPSPV</sequence>
<organism evidence="2">
    <name type="scientific">Arundo donax</name>
    <name type="common">Giant reed</name>
    <name type="synonym">Donax arundinaceus</name>
    <dbReference type="NCBI Taxonomy" id="35708"/>
    <lineage>
        <taxon>Eukaryota</taxon>
        <taxon>Viridiplantae</taxon>
        <taxon>Streptophyta</taxon>
        <taxon>Embryophyta</taxon>
        <taxon>Tracheophyta</taxon>
        <taxon>Spermatophyta</taxon>
        <taxon>Magnoliopsida</taxon>
        <taxon>Liliopsida</taxon>
        <taxon>Poales</taxon>
        <taxon>Poaceae</taxon>
        <taxon>PACMAD clade</taxon>
        <taxon>Arundinoideae</taxon>
        <taxon>Arundineae</taxon>
        <taxon>Arundo</taxon>
    </lineage>
</organism>
<protein>
    <submittedName>
        <fullName evidence="2">Uncharacterized protein</fullName>
    </submittedName>
</protein>
<feature type="compositionally biased region" description="Basic residues" evidence="1">
    <location>
        <begin position="51"/>
        <end position="63"/>
    </location>
</feature>
<reference evidence="2" key="2">
    <citation type="journal article" date="2015" name="Data Brief">
        <title>Shoot transcriptome of the giant reed, Arundo donax.</title>
        <authorList>
            <person name="Barrero R.A."/>
            <person name="Guerrero F.D."/>
            <person name="Moolhuijzen P."/>
            <person name="Goolsby J.A."/>
            <person name="Tidwell J."/>
            <person name="Bellgard S.E."/>
            <person name="Bellgard M.I."/>
        </authorList>
    </citation>
    <scope>NUCLEOTIDE SEQUENCE</scope>
    <source>
        <tissue evidence="2">Shoot tissue taken approximately 20 cm above the soil surface</tissue>
    </source>
</reference>
<feature type="region of interest" description="Disordered" evidence="1">
    <location>
        <begin position="39"/>
        <end position="63"/>
    </location>
</feature>
<dbReference type="AlphaFoldDB" id="A0A0A9DA22"/>
<dbReference type="EMBL" id="GBRH01213269">
    <property type="protein sequence ID" value="JAD84626.1"/>
    <property type="molecule type" value="Transcribed_RNA"/>
</dbReference>
<accession>A0A0A9DA22</accession>
<reference evidence="2" key="1">
    <citation type="submission" date="2014-09" db="EMBL/GenBank/DDBJ databases">
        <authorList>
            <person name="Magalhaes I.L.F."/>
            <person name="Oliveira U."/>
            <person name="Santos F.R."/>
            <person name="Vidigal T.H.D.A."/>
            <person name="Brescovit A.D."/>
            <person name="Santos A.J."/>
        </authorList>
    </citation>
    <scope>NUCLEOTIDE SEQUENCE</scope>
    <source>
        <tissue evidence="2">Shoot tissue taken approximately 20 cm above the soil surface</tissue>
    </source>
</reference>
<proteinExistence type="predicted"/>
<evidence type="ECO:0000256" key="1">
    <source>
        <dbReference type="SAM" id="MobiDB-lite"/>
    </source>
</evidence>
<feature type="region of interest" description="Disordered" evidence="1">
    <location>
        <begin position="153"/>
        <end position="180"/>
    </location>
</feature>
<evidence type="ECO:0000313" key="2">
    <source>
        <dbReference type="EMBL" id="JAD84626.1"/>
    </source>
</evidence>
<name>A0A0A9DA22_ARUDO</name>